<dbReference type="GO" id="GO:0006284">
    <property type="term" value="P:base-excision repair"/>
    <property type="evidence" value="ECO:0007669"/>
    <property type="project" value="InterPro"/>
</dbReference>
<organism evidence="1 2">
    <name type="scientific">Halogranum rubrum</name>
    <dbReference type="NCBI Taxonomy" id="553466"/>
    <lineage>
        <taxon>Archaea</taxon>
        <taxon>Methanobacteriati</taxon>
        <taxon>Methanobacteriota</taxon>
        <taxon>Stenosarchaea group</taxon>
        <taxon>Halobacteria</taxon>
        <taxon>Halobacteriales</taxon>
        <taxon>Haloferacaceae</taxon>
    </lineage>
</organism>
<dbReference type="InterPro" id="IPR005019">
    <property type="entry name" value="Adenine_glyco"/>
</dbReference>
<keyword evidence="2" id="KW-1185">Reference proteome</keyword>
<dbReference type="Gene3D" id="1.10.340.30">
    <property type="entry name" value="Hypothetical protein, domain 2"/>
    <property type="match status" value="1"/>
</dbReference>
<protein>
    <submittedName>
        <fullName evidence="1">DNA-3-methyladenine glycosylase I</fullName>
    </submittedName>
</protein>
<proteinExistence type="predicted"/>
<dbReference type="InterPro" id="IPR052891">
    <property type="entry name" value="DNA-3mA_glycosylase"/>
</dbReference>
<sequence length="263" mass="29566">MGWNNIHDGTNGDKLRELYTDLVGTLETEADNTDGLHDHLDALRNQDYHDLTDEQIFEHMIASVFSSGFSWSKYLAFAPRLREVFGDYEHAAHYSEDDIQRFLDDSSLIRHEGKIRGMSANAATFSAVVDDYGSFASYLDTFDEPAPAITDVKSKFKFLGPETTREFLKEIGYASVIKRDVHVKRIVHRIGLIENEEDIKGIDKVLEEMSDVTGESLSLIDRVIWLHGAGLDEIGLAPVCAKAPNCSRCQVSNCETRQTPYQG</sequence>
<dbReference type="GO" id="GO:0008725">
    <property type="term" value="F:DNA-3-methyladenine glycosylase activity"/>
    <property type="evidence" value="ECO:0007669"/>
    <property type="project" value="InterPro"/>
</dbReference>
<evidence type="ECO:0000313" key="2">
    <source>
        <dbReference type="Proteomes" id="UP000199607"/>
    </source>
</evidence>
<dbReference type="RefSeq" id="WP_089871862.1">
    <property type="nucleotide sequence ID" value="NZ_FOTC01000007.1"/>
</dbReference>
<dbReference type="PANTHER" id="PTHR30037">
    <property type="entry name" value="DNA-3-METHYLADENINE GLYCOSYLASE 1"/>
    <property type="match status" value="1"/>
</dbReference>
<dbReference type="Proteomes" id="UP000199607">
    <property type="component" value="Unassembled WGS sequence"/>
</dbReference>
<dbReference type="Pfam" id="PF03352">
    <property type="entry name" value="Adenine_glyco"/>
    <property type="match status" value="1"/>
</dbReference>
<dbReference type="STRING" id="553466.SAMN04487950_4049"/>
<gene>
    <name evidence="1" type="ORF">SAMN04487950_4049</name>
</gene>
<dbReference type="InterPro" id="IPR011257">
    <property type="entry name" value="DNA_glycosylase"/>
</dbReference>
<reference evidence="2" key="1">
    <citation type="submission" date="2016-10" db="EMBL/GenBank/DDBJ databases">
        <authorList>
            <person name="Varghese N."/>
            <person name="Submissions S."/>
        </authorList>
    </citation>
    <scope>NUCLEOTIDE SEQUENCE [LARGE SCALE GENOMIC DNA]</scope>
    <source>
        <strain evidence="2">CGMCC 1.7738</strain>
    </source>
</reference>
<dbReference type="PANTHER" id="PTHR30037:SF3">
    <property type="entry name" value="BLR0857 PROTEIN"/>
    <property type="match status" value="1"/>
</dbReference>
<accession>A0A1I4I8S2</accession>
<dbReference type="AlphaFoldDB" id="A0A1I4I8S2"/>
<dbReference type="EMBL" id="FOTC01000007">
    <property type="protein sequence ID" value="SFL50685.1"/>
    <property type="molecule type" value="Genomic_DNA"/>
</dbReference>
<name>A0A1I4I8S2_9EURY</name>
<evidence type="ECO:0000313" key="1">
    <source>
        <dbReference type="EMBL" id="SFL50685.1"/>
    </source>
</evidence>
<dbReference type="SUPFAM" id="SSF48150">
    <property type="entry name" value="DNA-glycosylase"/>
    <property type="match status" value="1"/>
</dbReference>